<comment type="caution">
    <text evidence="2">The sequence shown here is derived from an EMBL/GenBank/DDBJ whole genome shotgun (WGS) entry which is preliminary data.</text>
</comment>
<dbReference type="InterPro" id="IPR051532">
    <property type="entry name" value="Ester_Hydrolysis_Enzymes"/>
</dbReference>
<name>A0A1S8DDQ6_9GAMM</name>
<dbReference type="Proteomes" id="UP000242847">
    <property type="component" value="Unassembled WGS sequence"/>
</dbReference>
<evidence type="ECO:0000313" key="2">
    <source>
        <dbReference type="EMBL" id="ONM43513.1"/>
    </source>
</evidence>
<reference evidence="2 3" key="1">
    <citation type="submission" date="2017-01" db="EMBL/GenBank/DDBJ databases">
        <title>Draft genome sequence of Pseudomonas pachastrellae type strain CCUG 46540T from a deep sea.</title>
        <authorList>
            <person name="Gomila M."/>
            <person name="Mulet M."/>
            <person name="Lalucat J."/>
            <person name="Garcia-Valdes E."/>
        </authorList>
    </citation>
    <scope>NUCLEOTIDE SEQUENCE [LARGE SCALE GENOMIC DNA]</scope>
    <source>
        <strain evidence="2 3">CCUG 46540</strain>
    </source>
</reference>
<gene>
    <name evidence="2" type="ORF">BXT89_12315</name>
</gene>
<dbReference type="OrthoDB" id="9804395at2"/>
<dbReference type="Gene3D" id="3.40.50.1110">
    <property type="entry name" value="SGNH hydrolase"/>
    <property type="match status" value="1"/>
</dbReference>
<evidence type="ECO:0000313" key="3">
    <source>
        <dbReference type="Proteomes" id="UP000242847"/>
    </source>
</evidence>
<accession>A0A1S8DDQ6</accession>
<evidence type="ECO:0000259" key="1">
    <source>
        <dbReference type="Pfam" id="PF13472"/>
    </source>
</evidence>
<sequence length="249" mass="27054">MSNWWYLAAPALPLLLPQAIWVKRTALRLPDAATPWQGLVPAPDGSVQAPLRLLLIGESTVAGVGVDCQQQALSGQLALQLARHLGRAVRWQAAGRNGAVAADCIRDLLPQVVDRQWDLALIVLGVNDTTHLTSRPRWRRHLQYLVEQLKDCTGQVMLTEVPPLGHFRALPQPLRGWFGLRAGLMNRDVQQVAAGQGAGYLSLDMPFEAAYLARDGYHPSAEGYRLWAAGIVRQLALSEPAASSVLGAG</sequence>
<dbReference type="InterPro" id="IPR013830">
    <property type="entry name" value="SGNH_hydro"/>
</dbReference>
<dbReference type="CDD" id="cd01836">
    <property type="entry name" value="FeeA_FeeB_like"/>
    <property type="match status" value="1"/>
</dbReference>
<dbReference type="PANTHER" id="PTHR30383">
    <property type="entry name" value="THIOESTERASE 1/PROTEASE 1/LYSOPHOSPHOLIPASE L1"/>
    <property type="match status" value="1"/>
</dbReference>
<dbReference type="SUPFAM" id="SSF52266">
    <property type="entry name" value="SGNH hydrolase"/>
    <property type="match status" value="1"/>
</dbReference>
<dbReference type="Pfam" id="PF13472">
    <property type="entry name" value="Lipase_GDSL_2"/>
    <property type="match status" value="1"/>
</dbReference>
<dbReference type="GO" id="GO:0004622">
    <property type="term" value="F:phosphatidylcholine lysophospholipase activity"/>
    <property type="evidence" value="ECO:0007669"/>
    <property type="project" value="TreeGrafter"/>
</dbReference>
<keyword evidence="3" id="KW-1185">Reference proteome</keyword>
<feature type="domain" description="SGNH hydrolase-type esterase" evidence="1">
    <location>
        <begin position="55"/>
        <end position="226"/>
    </location>
</feature>
<dbReference type="AlphaFoldDB" id="A0A1S8DDQ6"/>
<proteinExistence type="predicted"/>
<dbReference type="InterPro" id="IPR036514">
    <property type="entry name" value="SGNH_hydro_sf"/>
</dbReference>
<dbReference type="STRING" id="254161.SAMN05216256_10244"/>
<dbReference type="EMBL" id="MUBC01000026">
    <property type="protein sequence ID" value="ONM43513.1"/>
    <property type="molecule type" value="Genomic_DNA"/>
</dbReference>
<dbReference type="PANTHER" id="PTHR30383:SF24">
    <property type="entry name" value="THIOESTERASE 1_PROTEASE 1_LYSOPHOSPHOLIPASE L1"/>
    <property type="match status" value="1"/>
</dbReference>
<protein>
    <recommendedName>
        <fullName evidence="1">SGNH hydrolase-type esterase domain-containing protein</fullName>
    </recommendedName>
</protein>
<organism evidence="2 3">
    <name type="scientific">Halopseudomonas pachastrellae</name>
    <dbReference type="NCBI Taxonomy" id="254161"/>
    <lineage>
        <taxon>Bacteria</taxon>
        <taxon>Pseudomonadati</taxon>
        <taxon>Pseudomonadota</taxon>
        <taxon>Gammaproteobacteria</taxon>
        <taxon>Pseudomonadales</taxon>
        <taxon>Pseudomonadaceae</taxon>
        <taxon>Halopseudomonas</taxon>
    </lineage>
</organism>